<protein>
    <submittedName>
        <fullName evidence="3">Uncharacterized protein</fullName>
    </submittedName>
</protein>
<accession>A0A0P0FSH5</accession>
<keyword evidence="2" id="KW-0732">Signal</keyword>
<organism evidence="3 4">
    <name type="scientific">Bacteroides cellulosilyticus</name>
    <dbReference type="NCBI Taxonomy" id="246787"/>
    <lineage>
        <taxon>Bacteria</taxon>
        <taxon>Pseudomonadati</taxon>
        <taxon>Bacteroidota</taxon>
        <taxon>Bacteroidia</taxon>
        <taxon>Bacteroidales</taxon>
        <taxon>Bacteroidaceae</taxon>
        <taxon>Bacteroides</taxon>
    </lineage>
</organism>
<dbReference type="PROSITE" id="PS51257">
    <property type="entry name" value="PROKAR_LIPOPROTEIN"/>
    <property type="match status" value="1"/>
</dbReference>
<reference evidence="3 4" key="1">
    <citation type="journal article" date="2015" name="Science">
        <title>Genetic determinants of in vivo fitness and diet responsiveness in multiple human gut Bacteroides.</title>
        <authorList>
            <person name="Wu M."/>
            <person name="McNulty N.P."/>
            <person name="Rodionov D.A."/>
            <person name="Khoroshkin M.S."/>
            <person name="Griffin N.W."/>
            <person name="Cheng J."/>
            <person name="Latreille P."/>
            <person name="Kerstetter R.A."/>
            <person name="Terrapon N."/>
            <person name="Henrissat B."/>
            <person name="Osterman A.L."/>
            <person name="Gordon J.I."/>
        </authorList>
    </citation>
    <scope>NUCLEOTIDE SEQUENCE [LARGE SCALE GENOMIC DNA]</scope>
    <source>
        <strain evidence="3 4">WH2</strain>
    </source>
</reference>
<gene>
    <name evidence="3" type="ORF">BcellWH2_00882</name>
</gene>
<feature type="chain" id="PRO_5006046524" evidence="2">
    <location>
        <begin position="21"/>
        <end position="503"/>
    </location>
</feature>
<dbReference type="EMBL" id="CP012801">
    <property type="protein sequence ID" value="ALJ58144.1"/>
    <property type="molecule type" value="Genomic_DNA"/>
</dbReference>
<evidence type="ECO:0000256" key="2">
    <source>
        <dbReference type="SAM" id="SignalP"/>
    </source>
</evidence>
<dbReference type="SUPFAM" id="SSF49464">
    <property type="entry name" value="Carboxypeptidase regulatory domain-like"/>
    <property type="match status" value="1"/>
</dbReference>
<dbReference type="PATRIC" id="fig|246787.4.peg.911"/>
<dbReference type="AlphaFoldDB" id="A0A0P0FSH5"/>
<sequence>MKKKSLFSGFNAKLALTVVALSGALLTGCYKDEGLDVNGPAGEVTLPAPVYTIAGTVVDAETLAPIASANVAGGVTATVSNGGFTAKVTDPKAYELTVSAANYEDTKVTVNVVKIEAGQTAVYPAFVAMQPKYEGTYKLAVKDTELGNLTFGTDYTIQTVSGTEVTDVNAVLGGETYIIKITKEGYVTKYVTAELLKLRSSESGKDKTIIVTLTKAPVGVVKISGVLTVNDALYNAKAITLYNEEKSKVLGVDEGYTYNFEVPADLFTVLTRADSEKKSATFVFEIVGPNNETITFKKRIEIQDDGTSDSEVDLPINYAVNLVDPAQTKKLEEFFKTVTVDICNDDEPAGLPFNITYMDYIGTVEVEGNYKTKLKEAGLTAGNPIYEQIVSLMTANVIAEFGKEEKTLNSKTDFDYVIPYDNWLKTLDVTRVYNQITREVASITVNDVPVEGTLTNLNGANNVVKEANGIELSNYIVDTVSHAHGHGHGHGSGNAGGGIVVPE</sequence>
<feature type="compositionally biased region" description="Gly residues" evidence="1">
    <location>
        <begin position="490"/>
        <end position="503"/>
    </location>
</feature>
<feature type="region of interest" description="Disordered" evidence="1">
    <location>
        <begin position="484"/>
        <end position="503"/>
    </location>
</feature>
<evidence type="ECO:0000256" key="1">
    <source>
        <dbReference type="SAM" id="MobiDB-lite"/>
    </source>
</evidence>
<name>A0A0P0FSH5_9BACE</name>
<dbReference type="Gene3D" id="2.60.40.1120">
    <property type="entry name" value="Carboxypeptidase-like, regulatory domain"/>
    <property type="match status" value="1"/>
</dbReference>
<dbReference type="Proteomes" id="UP000061809">
    <property type="component" value="Chromosome"/>
</dbReference>
<feature type="signal peptide" evidence="2">
    <location>
        <begin position="1"/>
        <end position="20"/>
    </location>
</feature>
<dbReference type="InterPro" id="IPR008969">
    <property type="entry name" value="CarboxyPept-like_regulatory"/>
</dbReference>
<evidence type="ECO:0000313" key="4">
    <source>
        <dbReference type="Proteomes" id="UP000061809"/>
    </source>
</evidence>
<evidence type="ECO:0000313" key="3">
    <source>
        <dbReference type="EMBL" id="ALJ58144.1"/>
    </source>
</evidence>
<proteinExistence type="predicted"/>
<dbReference type="RefSeq" id="WP_029428529.1">
    <property type="nucleotide sequence ID" value="NZ_CP012801.1"/>
</dbReference>
<dbReference type="KEGG" id="bcel:BcellWH2_00882"/>